<keyword evidence="3" id="KW-0804">Transcription</keyword>
<name>A0ABV7Q9T4_9PSEU</name>
<feature type="region of interest" description="Disordered" evidence="4">
    <location>
        <begin position="120"/>
        <end position="144"/>
    </location>
</feature>
<feature type="domain" description="HTH hxlR-type" evidence="5">
    <location>
        <begin position="23"/>
        <end position="121"/>
    </location>
</feature>
<dbReference type="InterPro" id="IPR002577">
    <property type="entry name" value="HTH_HxlR"/>
</dbReference>
<evidence type="ECO:0000256" key="3">
    <source>
        <dbReference type="ARBA" id="ARBA00023163"/>
    </source>
</evidence>
<dbReference type="InterPro" id="IPR036388">
    <property type="entry name" value="WH-like_DNA-bd_sf"/>
</dbReference>
<evidence type="ECO:0000313" key="6">
    <source>
        <dbReference type="EMBL" id="MFC3509038.1"/>
    </source>
</evidence>
<dbReference type="PROSITE" id="PS51118">
    <property type="entry name" value="HTH_HXLR"/>
    <property type="match status" value="1"/>
</dbReference>
<dbReference type="InterPro" id="IPR036390">
    <property type="entry name" value="WH_DNA-bd_sf"/>
</dbReference>
<dbReference type="EMBL" id="JBHRWI010000004">
    <property type="protein sequence ID" value="MFC3509038.1"/>
    <property type="molecule type" value="Genomic_DNA"/>
</dbReference>
<evidence type="ECO:0000256" key="4">
    <source>
        <dbReference type="SAM" id="MobiDB-lite"/>
    </source>
</evidence>
<dbReference type="Proteomes" id="UP001595764">
    <property type="component" value="Unassembled WGS sequence"/>
</dbReference>
<dbReference type="Gene3D" id="1.10.10.10">
    <property type="entry name" value="Winged helix-like DNA-binding domain superfamily/Winged helix DNA-binding domain"/>
    <property type="match status" value="1"/>
</dbReference>
<feature type="compositionally biased region" description="Basic and acidic residues" evidence="4">
    <location>
        <begin position="120"/>
        <end position="129"/>
    </location>
</feature>
<gene>
    <name evidence="6" type="ORF">ACFORO_02580</name>
</gene>
<accession>A0ABV7Q9T4</accession>
<evidence type="ECO:0000256" key="1">
    <source>
        <dbReference type="ARBA" id="ARBA00023015"/>
    </source>
</evidence>
<dbReference type="Pfam" id="PF01638">
    <property type="entry name" value="HxlR"/>
    <property type="match status" value="1"/>
</dbReference>
<keyword evidence="7" id="KW-1185">Reference proteome</keyword>
<organism evidence="6 7">
    <name type="scientific">Amycolatopsis halotolerans</name>
    <dbReference type="NCBI Taxonomy" id="330083"/>
    <lineage>
        <taxon>Bacteria</taxon>
        <taxon>Bacillati</taxon>
        <taxon>Actinomycetota</taxon>
        <taxon>Actinomycetes</taxon>
        <taxon>Pseudonocardiales</taxon>
        <taxon>Pseudonocardiaceae</taxon>
        <taxon>Amycolatopsis</taxon>
    </lineage>
</organism>
<keyword evidence="2" id="KW-0238">DNA-binding</keyword>
<comment type="caution">
    <text evidence="6">The sequence shown here is derived from an EMBL/GenBank/DDBJ whole genome shotgun (WGS) entry which is preliminary data.</text>
</comment>
<protein>
    <submittedName>
        <fullName evidence="6">Winged helix-turn-helix transcriptional regulator</fullName>
    </submittedName>
</protein>
<sequence>MNATSPGQNPAAAPLDATFRKDCPGRPLFEQVTSRWGLLILLALAPGALRFAQLRDRIGGISEKMLAQNLRTLVRDGLLDRTIETETPLRVSYSLTAIGHDLSGRLRSLIDWSEEHGEEISAARTRHDAQTTQSAPTGKRATTA</sequence>
<evidence type="ECO:0000313" key="7">
    <source>
        <dbReference type="Proteomes" id="UP001595764"/>
    </source>
</evidence>
<dbReference type="PANTHER" id="PTHR33204:SF37">
    <property type="entry name" value="HTH-TYPE TRANSCRIPTIONAL REGULATOR YODB"/>
    <property type="match status" value="1"/>
</dbReference>
<dbReference type="SUPFAM" id="SSF46785">
    <property type="entry name" value="Winged helix' DNA-binding domain"/>
    <property type="match status" value="1"/>
</dbReference>
<proteinExistence type="predicted"/>
<reference evidence="7" key="1">
    <citation type="journal article" date="2019" name="Int. J. Syst. Evol. Microbiol.">
        <title>The Global Catalogue of Microorganisms (GCM) 10K type strain sequencing project: providing services to taxonomists for standard genome sequencing and annotation.</title>
        <authorList>
            <consortium name="The Broad Institute Genomics Platform"/>
            <consortium name="The Broad Institute Genome Sequencing Center for Infectious Disease"/>
            <person name="Wu L."/>
            <person name="Ma J."/>
        </authorList>
    </citation>
    <scope>NUCLEOTIDE SEQUENCE [LARGE SCALE GENOMIC DNA]</scope>
    <source>
        <strain evidence="7">CGMCC 4.7682</strain>
    </source>
</reference>
<feature type="compositionally biased region" description="Polar residues" evidence="4">
    <location>
        <begin position="130"/>
        <end position="144"/>
    </location>
</feature>
<keyword evidence="1" id="KW-0805">Transcription regulation</keyword>
<evidence type="ECO:0000259" key="5">
    <source>
        <dbReference type="PROSITE" id="PS51118"/>
    </source>
</evidence>
<dbReference type="RefSeq" id="WP_377869314.1">
    <property type="nucleotide sequence ID" value="NZ_JBHMAY010000012.1"/>
</dbReference>
<evidence type="ECO:0000256" key="2">
    <source>
        <dbReference type="ARBA" id="ARBA00023125"/>
    </source>
</evidence>
<dbReference type="PANTHER" id="PTHR33204">
    <property type="entry name" value="TRANSCRIPTIONAL REGULATOR, MARR FAMILY"/>
    <property type="match status" value="1"/>
</dbReference>